<dbReference type="GO" id="GO:0006369">
    <property type="term" value="P:termination of RNA polymerase II transcription"/>
    <property type="evidence" value="ECO:0007669"/>
    <property type="project" value="TreeGrafter"/>
</dbReference>
<keyword evidence="10" id="KW-1185">Reference proteome</keyword>
<evidence type="ECO:0000313" key="10">
    <source>
        <dbReference type="Proteomes" id="UP000053477"/>
    </source>
</evidence>
<dbReference type="EMBL" id="KQ085917">
    <property type="protein sequence ID" value="KLO16309.1"/>
    <property type="molecule type" value="Genomic_DNA"/>
</dbReference>
<dbReference type="InterPro" id="IPR000999">
    <property type="entry name" value="RNase_III_dom"/>
</dbReference>
<dbReference type="Gene3D" id="3.30.160.20">
    <property type="match status" value="1"/>
</dbReference>
<keyword evidence="1" id="KW-0540">Nuclease</keyword>
<evidence type="ECO:0000256" key="2">
    <source>
        <dbReference type="ARBA" id="ARBA00022759"/>
    </source>
</evidence>
<dbReference type="GO" id="GO:0003723">
    <property type="term" value="F:RNA binding"/>
    <property type="evidence" value="ECO:0007669"/>
    <property type="project" value="UniProtKB-UniRule"/>
</dbReference>
<name>A0A0H2RWT9_9AGAM</name>
<evidence type="ECO:0000259" key="7">
    <source>
        <dbReference type="PROSITE" id="PS50137"/>
    </source>
</evidence>
<evidence type="ECO:0000259" key="8">
    <source>
        <dbReference type="PROSITE" id="PS50142"/>
    </source>
</evidence>
<dbReference type="GO" id="GO:0034475">
    <property type="term" value="P:U4 snRNA 3'-end processing"/>
    <property type="evidence" value="ECO:0007669"/>
    <property type="project" value="TreeGrafter"/>
</dbReference>
<dbReference type="InterPro" id="IPR014720">
    <property type="entry name" value="dsRBD_dom"/>
</dbReference>
<evidence type="ECO:0000256" key="4">
    <source>
        <dbReference type="ARBA" id="ARBA00022884"/>
    </source>
</evidence>
<dbReference type="SMART" id="SM00535">
    <property type="entry name" value="RIBOc"/>
    <property type="match status" value="1"/>
</dbReference>
<keyword evidence="2" id="KW-0255">Endonuclease</keyword>
<dbReference type="Proteomes" id="UP000053477">
    <property type="component" value="Unassembled WGS sequence"/>
</dbReference>
<dbReference type="CDD" id="cd00593">
    <property type="entry name" value="RIBOc"/>
    <property type="match status" value="1"/>
</dbReference>
<dbReference type="STRING" id="27342.A0A0H2RWT9"/>
<evidence type="ECO:0000256" key="5">
    <source>
        <dbReference type="PROSITE-ProRule" id="PRU00266"/>
    </source>
</evidence>
<dbReference type="InParanoid" id="A0A0H2RWT9"/>
<dbReference type="Gene3D" id="1.10.1520.10">
    <property type="entry name" value="Ribonuclease III domain"/>
    <property type="match status" value="1"/>
</dbReference>
<dbReference type="PROSITE" id="PS50142">
    <property type="entry name" value="RNASE_3_2"/>
    <property type="match status" value="1"/>
</dbReference>
<dbReference type="SUPFAM" id="SSF69065">
    <property type="entry name" value="RNase III domain-like"/>
    <property type="match status" value="1"/>
</dbReference>
<feature type="compositionally biased region" description="Polar residues" evidence="6">
    <location>
        <begin position="181"/>
        <end position="194"/>
    </location>
</feature>
<sequence length="289" mass="31857">MPAKQGLELPGVKIPPLPEISDPAIREQVFTHRSVNALPTHIFEDDPGNPAPDNERLEHLGDAVLQLAVTQLLQEYYPCLRVGPATKIRSLAVGNSTLADIAVKYNLHQQLNLHRAQAITLKSSTHIRADVFEAYVGGLFLDKGLDSVKEWLYILFEPYIREAYRVVRRQHGLPPVESSPVHPTSPSCDQNGHAPNTPPSTPSSWSATGGHLSLFNQFMQQQRKTIEWIYSSDRGPGTKTTPIWRVQAMLNGLCIAEGRGSTKKAAQNEAAKAGLDGLDVKVNERLPRA</sequence>
<evidence type="ECO:0000256" key="6">
    <source>
        <dbReference type="SAM" id="MobiDB-lite"/>
    </source>
</evidence>
<dbReference type="Pfam" id="PF00035">
    <property type="entry name" value="dsrm"/>
    <property type="match status" value="1"/>
</dbReference>
<dbReference type="GO" id="GO:0006364">
    <property type="term" value="P:rRNA processing"/>
    <property type="evidence" value="ECO:0007669"/>
    <property type="project" value="TreeGrafter"/>
</dbReference>
<protein>
    <submittedName>
        <fullName evidence="9">Ribonuclease III</fullName>
    </submittedName>
</protein>
<dbReference type="GO" id="GO:0004525">
    <property type="term" value="F:ribonuclease III activity"/>
    <property type="evidence" value="ECO:0007669"/>
    <property type="project" value="InterPro"/>
</dbReference>
<feature type="region of interest" description="Disordered" evidence="6">
    <location>
        <begin position="174"/>
        <end position="206"/>
    </location>
</feature>
<feature type="domain" description="RNase III" evidence="8">
    <location>
        <begin position="20"/>
        <end position="144"/>
    </location>
</feature>
<dbReference type="SUPFAM" id="SSF54768">
    <property type="entry name" value="dsRNA-binding domain-like"/>
    <property type="match status" value="1"/>
</dbReference>
<dbReference type="InterPro" id="IPR036389">
    <property type="entry name" value="RNase_III_sf"/>
</dbReference>
<accession>A0A0H2RWT9</accession>
<dbReference type="CDD" id="cd00048">
    <property type="entry name" value="DSRM_SF"/>
    <property type="match status" value="1"/>
</dbReference>
<gene>
    <name evidence="9" type="ORF">SCHPADRAFT_215427</name>
</gene>
<evidence type="ECO:0000256" key="1">
    <source>
        <dbReference type="ARBA" id="ARBA00022722"/>
    </source>
</evidence>
<evidence type="ECO:0000256" key="3">
    <source>
        <dbReference type="ARBA" id="ARBA00022801"/>
    </source>
</evidence>
<dbReference type="PANTHER" id="PTHR11207:SF0">
    <property type="entry name" value="RIBONUCLEASE 3"/>
    <property type="match status" value="1"/>
</dbReference>
<dbReference type="Pfam" id="PF00636">
    <property type="entry name" value="Ribonuclease_3"/>
    <property type="match status" value="1"/>
</dbReference>
<proteinExistence type="predicted"/>
<evidence type="ECO:0000313" key="9">
    <source>
        <dbReference type="EMBL" id="KLO16309.1"/>
    </source>
</evidence>
<keyword evidence="4 5" id="KW-0694">RNA-binding</keyword>
<keyword evidence="3" id="KW-0378">Hydrolase</keyword>
<dbReference type="PROSITE" id="PS50137">
    <property type="entry name" value="DS_RBD"/>
    <property type="match status" value="1"/>
</dbReference>
<dbReference type="PANTHER" id="PTHR11207">
    <property type="entry name" value="RIBONUCLEASE III"/>
    <property type="match status" value="1"/>
</dbReference>
<organism evidence="9 10">
    <name type="scientific">Schizopora paradoxa</name>
    <dbReference type="NCBI Taxonomy" id="27342"/>
    <lineage>
        <taxon>Eukaryota</taxon>
        <taxon>Fungi</taxon>
        <taxon>Dikarya</taxon>
        <taxon>Basidiomycota</taxon>
        <taxon>Agaricomycotina</taxon>
        <taxon>Agaricomycetes</taxon>
        <taxon>Hymenochaetales</taxon>
        <taxon>Schizoporaceae</taxon>
        <taxon>Schizopora</taxon>
    </lineage>
</organism>
<dbReference type="GO" id="GO:0005654">
    <property type="term" value="C:nucleoplasm"/>
    <property type="evidence" value="ECO:0007669"/>
    <property type="project" value="TreeGrafter"/>
</dbReference>
<reference evidence="9 10" key="1">
    <citation type="submission" date="2015-04" db="EMBL/GenBank/DDBJ databases">
        <title>Complete genome sequence of Schizopora paradoxa KUC8140, a cosmopolitan wood degrader in East Asia.</title>
        <authorList>
            <consortium name="DOE Joint Genome Institute"/>
            <person name="Min B."/>
            <person name="Park H."/>
            <person name="Jang Y."/>
            <person name="Kim J.-J."/>
            <person name="Kim K.H."/>
            <person name="Pangilinan J."/>
            <person name="Lipzen A."/>
            <person name="Riley R."/>
            <person name="Grigoriev I.V."/>
            <person name="Spatafora J.W."/>
            <person name="Choi I.-G."/>
        </authorList>
    </citation>
    <scope>NUCLEOTIDE SEQUENCE [LARGE SCALE GENOMIC DNA]</scope>
    <source>
        <strain evidence="9 10">KUC8140</strain>
    </source>
</reference>
<dbReference type="OrthoDB" id="2392202at2759"/>
<feature type="domain" description="DRBM" evidence="7">
    <location>
        <begin position="210"/>
        <end position="280"/>
    </location>
</feature>
<dbReference type="AlphaFoldDB" id="A0A0H2RWT9"/>